<evidence type="ECO:0000313" key="1">
    <source>
        <dbReference type="EMBL" id="PSL29346.1"/>
    </source>
</evidence>
<comment type="caution">
    <text evidence="1">The sequence shown here is derived from an EMBL/GenBank/DDBJ whole genome shotgun (WGS) entry which is preliminary data.</text>
</comment>
<dbReference type="AlphaFoldDB" id="A0A2P8G5X5"/>
<reference evidence="1 2" key="1">
    <citation type="submission" date="2018-03" db="EMBL/GenBank/DDBJ databases">
        <title>Genomic Encyclopedia of Archaeal and Bacterial Type Strains, Phase II (KMG-II): from individual species to whole genera.</title>
        <authorList>
            <person name="Goeker M."/>
        </authorList>
    </citation>
    <scope>NUCLEOTIDE SEQUENCE [LARGE SCALE GENOMIC DNA]</scope>
    <source>
        <strain evidence="1 2">DSM 29057</strain>
    </source>
</reference>
<protein>
    <submittedName>
        <fullName evidence="1">Uncharacterized protein</fullName>
    </submittedName>
</protein>
<name>A0A2P8G5X5_9BACT</name>
<gene>
    <name evidence="1" type="ORF">CLV60_105188</name>
</gene>
<dbReference type="OrthoDB" id="886255at2"/>
<evidence type="ECO:0000313" key="2">
    <source>
        <dbReference type="Proteomes" id="UP000241964"/>
    </source>
</evidence>
<accession>A0A2P8G5X5</accession>
<organism evidence="1 2">
    <name type="scientific">Dyadobacter jiangsuensis</name>
    <dbReference type="NCBI Taxonomy" id="1591085"/>
    <lineage>
        <taxon>Bacteria</taxon>
        <taxon>Pseudomonadati</taxon>
        <taxon>Bacteroidota</taxon>
        <taxon>Cytophagia</taxon>
        <taxon>Cytophagales</taxon>
        <taxon>Spirosomataceae</taxon>
        <taxon>Dyadobacter</taxon>
    </lineage>
</organism>
<dbReference type="Proteomes" id="UP000241964">
    <property type="component" value="Unassembled WGS sequence"/>
</dbReference>
<keyword evidence="2" id="KW-1185">Reference proteome</keyword>
<proteinExistence type="predicted"/>
<dbReference type="EMBL" id="PYAS01000005">
    <property type="protein sequence ID" value="PSL29346.1"/>
    <property type="molecule type" value="Genomic_DNA"/>
</dbReference>
<sequence length="80" mass="9295">MQQTFQINTAELDSRFIESVKEIFGERKLKIVVEDITESNEYKDALLDSLFGSWESEETGEELVKMIYSSRSDSPRDIEL</sequence>
<dbReference type="RefSeq" id="WP_106595631.1">
    <property type="nucleotide sequence ID" value="NZ_PYAS01000005.1"/>
</dbReference>